<dbReference type="InterPro" id="IPR015943">
    <property type="entry name" value="WD40/YVTN_repeat-like_dom_sf"/>
</dbReference>
<keyword evidence="10" id="KW-0723">Serine/threonine-protein kinase</keyword>
<evidence type="ECO:0000313" key="11">
    <source>
        <dbReference type="Proteomes" id="UP000614424"/>
    </source>
</evidence>
<evidence type="ECO:0000259" key="9">
    <source>
        <dbReference type="PROSITE" id="PS50011"/>
    </source>
</evidence>
<dbReference type="SUPFAM" id="SSF50978">
    <property type="entry name" value="WD40 repeat-like"/>
    <property type="match status" value="1"/>
</dbReference>
<keyword evidence="5 10" id="KW-0418">Kinase</keyword>
<keyword evidence="1 7" id="KW-0853">WD repeat</keyword>
<evidence type="ECO:0000313" key="10">
    <source>
        <dbReference type="EMBL" id="MBC8318691.1"/>
    </source>
</evidence>
<evidence type="ECO:0000256" key="2">
    <source>
        <dbReference type="ARBA" id="ARBA00022679"/>
    </source>
</evidence>
<dbReference type="GO" id="GO:0004674">
    <property type="term" value="F:protein serine/threonine kinase activity"/>
    <property type="evidence" value="ECO:0007669"/>
    <property type="project" value="UniProtKB-KW"/>
</dbReference>
<dbReference type="CDD" id="cd00200">
    <property type="entry name" value="WD40"/>
    <property type="match status" value="1"/>
</dbReference>
<proteinExistence type="predicted"/>
<organism evidence="10 11">
    <name type="scientific">Candidatus Desulfobia pelagia</name>
    <dbReference type="NCBI Taxonomy" id="2841692"/>
    <lineage>
        <taxon>Bacteria</taxon>
        <taxon>Pseudomonadati</taxon>
        <taxon>Thermodesulfobacteriota</taxon>
        <taxon>Desulfobulbia</taxon>
        <taxon>Desulfobulbales</taxon>
        <taxon>Desulfobulbaceae</taxon>
        <taxon>Candidatus Desulfobia</taxon>
    </lineage>
</organism>
<evidence type="ECO:0000256" key="6">
    <source>
        <dbReference type="ARBA" id="ARBA00022840"/>
    </source>
</evidence>
<dbReference type="CDD" id="cd14014">
    <property type="entry name" value="STKc_PknB_like"/>
    <property type="match status" value="1"/>
</dbReference>
<reference evidence="10 11" key="1">
    <citation type="submission" date="2020-08" db="EMBL/GenBank/DDBJ databases">
        <title>Bridging the membrane lipid divide: bacteria of the FCB group superphylum have the potential to synthesize archaeal ether lipids.</title>
        <authorList>
            <person name="Villanueva L."/>
            <person name="Von Meijenfeldt F.A.B."/>
            <person name="Westbye A.B."/>
            <person name="Yadav S."/>
            <person name="Hopmans E.C."/>
            <person name="Dutilh B.E."/>
            <person name="Sinninghe Damste J.S."/>
        </authorList>
    </citation>
    <scope>NUCLEOTIDE SEQUENCE [LARGE SCALE GENOMIC DNA]</scope>
    <source>
        <strain evidence="10">NIOZ-UU47</strain>
    </source>
</reference>
<dbReference type="Pfam" id="PF00400">
    <property type="entry name" value="WD40"/>
    <property type="match status" value="4"/>
</dbReference>
<dbReference type="PROSITE" id="PS00108">
    <property type="entry name" value="PROTEIN_KINASE_ST"/>
    <property type="match status" value="1"/>
</dbReference>
<dbReference type="PANTHER" id="PTHR43289">
    <property type="entry name" value="MITOGEN-ACTIVATED PROTEIN KINASE KINASE KINASE 20-RELATED"/>
    <property type="match status" value="1"/>
</dbReference>
<keyword evidence="3" id="KW-0677">Repeat</keyword>
<comment type="caution">
    <text evidence="10">The sequence shown here is derived from an EMBL/GenBank/DDBJ whole genome shotgun (WGS) entry which is preliminary data.</text>
</comment>
<feature type="region of interest" description="Disordered" evidence="8">
    <location>
        <begin position="1"/>
        <end position="26"/>
    </location>
</feature>
<dbReference type="InterPro" id="IPR036322">
    <property type="entry name" value="WD40_repeat_dom_sf"/>
</dbReference>
<accession>A0A8J6NDT3</accession>
<dbReference type="PROSITE" id="PS00678">
    <property type="entry name" value="WD_REPEATS_1"/>
    <property type="match status" value="1"/>
</dbReference>
<protein>
    <submittedName>
        <fullName evidence="10">Serine/threonine protein kinase</fullName>
    </submittedName>
</protein>
<dbReference type="Proteomes" id="UP000614424">
    <property type="component" value="Unassembled WGS sequence"/>
</dbReference>
<feature type="repeat" description="WD" evidence="7">
    <location>
        <begin position="735"/>
        <end position="776"/>
    </location>
</feature>
<dbReference type="GO" id="GO:0005524">
    <property type="term" value="F:ATP binding"/>
    <property type="evidence" value="ECO:0007669"/>
    <property type="project" value="UniProtKB-KW"/>
</dbReference>
<evidence type="ECO:0000256" key="8">
    <source>
        <dbReference type="SAM" id="MobiDB-lite"/>
    </source>
</evidence>
<dbReference type="Gene3D" id="1.10.510.10">
    <property type="entry name" value="Transferase(Phosphotransferase) domain 1"/>
    <property type="match status" value="1"/>
</dbReference>
<dbReference type="InterPro" id="IPR019775">
    <property type="entry name" value="WD40_repeat_CS"/>
</dbReference>
<evidence type="ECO:0000256" key="7">
    <source>
        <dbReference type="PROSITE-ProRule" id="PRU00221"/>
    </source>
</evidence>
<dbReference type="InterPro" id="IPR011009">
    <property type="entry name" value="Kinase-like_dom_sf"/>
</dbReference>
<dbReference type="PROSITE" id="PS50011">
    <property type="entry name" value="PROTEIN_KINASE_DOM"/>
    <property type="match status" value="1"/>
</dbReference>
<feature type="compositionally biased region" description="Polar residues" evidence="8">
    <location>
        <begin position="8"/>
        <end position="18"/>
    </location>
</feature>
<dbReference type="Gene3D" id="2.130.10.10">
    <property type="entry name" value="YVTN repeat-like/Quinoprotein amine dehydrogenase"/>
    <property type="match status" value="2"/>
</dbReference>
<dbReference type="InterPro" id="IPR008271">
    <property type="entry name" value="Ser/Thr_kinase_AS"/>
</dbReference>
<evidence type="ECO:0000256" key="5">
    <source>
        <dbReference type="ARBA" id="ARBA00022777"/>
    </source>
</evidence>
<gene>
    <name evidence="10" type="ORF">H8E41_12370</name>
</gene>
<dbReference type="PROSITE" id="PS50082">
    <property type="entry name" value="WD_REPEATS_2"/>
    <property type="match status" value="3"/>
</dbReference>
<dbReference type="InterPro" id="IPR001680">
    <property type="entry name" value="WD40_rpt"/>
</dbReference>
<dbReference type="Gene3D" id="1.25.40.10">
    <property type="entry name" value="Tetratricopeptide repeat domain"/>
    <property type="match status" value="1"/>
</dbReference>
<dbReference type="PROSITE" id="PS50294">
    <property type="entry name" value="WD_REPEATS_REGION"/>
    <property type="match status" value="2"/>
</dbReference>
<dbReference type="EMBL" id="JACNJZ010000178">
    <property type="protein sequence ID" value="MBC8318691.1"/>
    <property type="molecule type" value="Genomic_DNA"/>
</dbReference>
<dbReference type="PANTHER" id="PTHR43289:SF6">
    <property type="entry name" value="SERINE_THREONINE-PROTEIN KINASE NEKL-3"/>
    <property type="match status" value="1"/>
</dbReference>
<evidence type="ECO:0000256" key="4">
    <source>
        <dbReference type="ARBA" id="ARBA00022741"/>
    </source>
</evidence>
<dbReference type="SMART" id="SM00220">
    <property type="entry name" value="S_TKc"/>
    <property type="match status" value="1"/>
</dbReference>
<keyword evidence="6" id="KW-0067">ATP-binding</keyword>
<feature type="repeat" description="WD" evidence="7">
    <location>
        <begin position="777"/>
        <end position="810"/>
    </location>
</feature>
<dbReference type="SUPFAM" id="SSF56112">
    <property type="entry name" value="Protein kinase-like (PK-like)"/>
    <property type="match status" value="1"/>
</dbReference>
<keyword evidence="4" id="KW-0547">Nucleotide-binding</keyword>
<dbReference type="SUPFAM" id="SSF48452">
    <property type="entry name" value="TPR-like"/>
    <property type="match status" value="1"/>
</dbReference>
<dbReference type="AlphaFoldDB" id="A0A8J6NDT3"/>
<feature type="repeat" description="WD" evidence="7">
    <location>
        <begin position="694"/>
        <end position="728"/>
    </location>
</feature>
<sequence>MLTRFFRRSTTGQKNKSGQPADDDGDATVVLSSAECDEEDESGWKPGDVIQDRYRVEQVFSGAMGKVYIATHLGWGVKMAIKAPRKEALADEEGIQRIIREADGWVRLGLHPNIAACYYVLSIDNIPHIYIEYVNGGTLEEWIQEGRCNDMRTALTLAIQFCNGMEYTHSMGIIHRDIKPHNILITRDGLLKISDFGILQTVNEAEPVDTSPSSAKKRSADGNAGFIGTPNYASPEQLRNTHKVDTRTDIFSFGLCLWRMFCGKRPYKKNTEGICPEPTPADSRIILSPELTDILKKSVAHDPADRYQDFASFKEALNNVYLDLFGVACPYAIMGHIDLRAESLNNRAVSLAELGKISQAAVCLSQTLEINDRLPEALFNLLTLKWRRSSENPDRILRRIETTRKRFPDSTLFDDLEKEIREYLSQSKTIHRPVRNKNLELRLCLSKTPMEVFRGAQLRRSVQNNIITLLQRRNFPECYETLMTSWKHEDFKKEKFYFKIYEQLLPEGQKKGISTAQRITIQRGKKSGADLLIILPGKSTIYSAASNDCHIVGRKIGARKTEEKLTRLPTNISVLAASPKGNRLAIGLDDGSIVIYSFKNDTQSLLYEDSSGSSVARALSFTPDGRFILAGYDDGRVKRMECESRDVLELDIVEDGDAGIQCLRVLADSQFVAGSKDGSLRFADWKSGDLVRTIEAHGRPVSSLSVSPGGQWVVSCSADRLVKVWGLDGTCIQTFAGHEEPVSAVLALADEQTIVTGCEDDAVRLWNIQTGECSAVLDARGDGVCSLNYGPSSHMFLSGCNDGSIIMWTIIYELEFETMEIA</sequence>
<evidence type="ECO:0000256" key="1">
    <source>
        <dbReference type="ARBA" id="ARBA00022574"/>
    </source>
</evidence>
<evidence type="ECO:0000256" key="3">
    <source>
        <dbReference type="ARBA" id="ARBA00022737"/>
    </source>
</evidence>
<dbReference type="InterPro" id="IPR011990">
    <property type="entry name" value="TPR-like_helical_dom_sf"/>
</dbReference>
<name>A0A8J6NDT3_9BACT</name>
<dbReference type="InterPro" id="IPR000719">
    <property type="entry name" value="Prot_kinase_dom"/>
</dbReference>
<dbReference type="SMART" id="SM00320">
    <property type="entry name" value="WD40"/>
    <property type="match status" value="6"/>
</dbReference>
<dbReference type="Pfam" id="PF00069">
    <property type="entry name" value="Pkinase"/>
    <property type="match status" value="1"/>
</dbReference>
<keyword evidence="2" id="KW-0808">Transferase</keyword>
<feature type="domain" description="Protein kinase" evidence="9">
    <location>
        <begin position="53"/>
        <end position="322"/>
    </location>
</feature>